<evidence type="ECO:0000256" key="10">
    <source>
        <dbReference type="ARBA" id="ARBA00073774"/>
    </source>
</evidence>
<evidence type="ECO:0000256" key="9">
    <source>
        <dbReference type="ARBA" id="ARBA00023242"/>
    </source>
</evidence>
<dbReference type="InterPro" id="IPR007695">
    <property type="entry name" value="DNA_mismatch_repair_MutS-lik_N"/>
</dbReference>
<keyword evidence="7 11" id="KW-0238">DNA-binding</keyword>
<dbReference type="PANTHER" id="PTHR11361">
    <property type="entry name" value="DNA MISMATCH REPAIR PROTEIN MUTS FAMILY MEMBER"/>
    <property type="match status" value="1"/>
</dbReference>
<dbReference type="InterPro" id="IPR007860">
    <property type="entry name" value="DNA_mmatch_repair_MutS_con_dom"/>
</dbReference>
<evidence type="ECO:0000256" key="4">
    <source>
        <dbReference type="ARBA" id="ARBA00022741"/>
    </source>
</evidence>
<feature type="region of interest" description="Disordered" evidence="12">
    <location>
        <begin position="39"/>
        <end position="85"/>
    </location>
</feature>
<evidence type="ECO:0000313" key="15">
    <source>
        <dbReference type="EMBL" id="KAJ8904726.1"/>
    </source>
</evidence>
<dbReference type="Gene3D" id="3.40.1170.10">
    <property type="entry name" value="DNA repair protein MutS, domain I"/>
    <property type="match status" value="1"/>
</dbReference>
<accession>A0AAV8UT99</accession>
<evidence type="ECO:0000256" key="11">
    <source>
        <dbReference type="RuleBase" id="RU003756"/>
    </source>
</evidence>
<evidence type="ECO:0000256" key="2">
    <source>
        <dbReference type="ARBA" id="ARBA00007094"/>
    </source>
</evidence>
<reference evidence="15 16" key="1">
    <citation type="journal article" date="2023" name="Nat. Commun.">
        <title>Origin of minicircular mitochondrial genomes in red algae.</title>
        <authorList>
            <person name="Lee Y."/>
            <person name="Cho C.H."/>
            <person name="Lee Y.M."/>
            <person name="Park S.I."/>
            <person name="Yang J.H."/>
            <person name="West J.A."/>
            <person name="Bhattacharya D."/>
            <person name="Yoon H.S."/>
        </authorList>
    </citation>
    <scope>NUCLEOTIDE SEQUENCE [LARGE SCALE GENOMIC DNA]</scope>
    <source>
        <strain evidence="15 16">CCMP1338</strain>
        <tissue evidence="15">Whole cell</tissue>
    </source>
</reference>
<proteinExistence type="inferred from homology"/>
<dbReference type="SUPFAM" id="SSF48334">
    <property type="entry name" value="DNA repair protein MutS, domain III"/>
    <property type="match status" value="1"/>
</dbReference>
<dbReference type="Gene3D" id="3.40.50.300">
    <property type="entry name" value="P-loop containing nucleotide triphosphate hydrolases"/>
    <property type="match status" value="1"/>
</dbReference>
<keyword evidence="9" id="KW-0539">Nucleus</keyword>
<comment type="function">
    <text evidence="11">Component of the post-replicative DNA mismatch repair system (MMR).</text>
</comment>
<sequence length="1083" mass="121834">MAHQTRISRFFQKAPAVKVKEKEEEEEEVVVEKRVRKALEDGDDRGGTEVELKFPESERAAKKTRIVAADPKPAKRDRSSRKSVVESVLDRYTRDGAGEDVVRRNEQKSRRFKDRVLTWRRREPDREKAQGEAGEGGEKESVEKDANAGGSKGAKGGSKFTPLEEQYVKFKEENPDTLLFIECGYKFRFFGEDAEVASKILRIYAHFDHNFMTASIPTHRLPYHLERLVRAGCKAGVVRQIETAALKKSGSNKTGPFVRKLTEVYTLGTLVSDSLGGTKLLNDVNELSRISTAYLAAVFEVEKAPGAAGPKTGETSIEFAALDVSTGELIFDFFEDNALRQSLESILTSLEPVEIVIPSTGITERTEKVVRAYTSREIVRLQHLGRQQFLAEDGEGVDDYLRRAENSEVKNCRRALTGLYRYICEFNLQRAISGMNHITRYVERDSTSLTSSVIQSFEVFSNSEDGSSNGTLFSLLNRTGTPFGSRELRRWLLHPLITAEGIRRRQDAVREISDMLPSKGQAGNEMSALLKKLDSLQDLERSLPKIRYQKCSPAEFLSTIQDFLSLSSLIDGARKHVKFRSEMLSSMLAEVPDVTPIVERNVWKRINKESAQKNDYSCLFKDGLRCEEVEDDDTAARASYEREQCMVQEALAVKAGVDVLKFLEDELEQHLVQIRSELKKPALQWKKIHIEEYLIELPVDETKLAGADWSRINQTKTFVRFRTPKTARLLQTMAEHRERVELSGKTAWRMFLELFDQYYDDFRAVIRFIAVLDVLAALARLSGLPDYCYPRILDIDAGSSGILARGARHPVVDSVNPTFVPNDIELGLSGSTERVMVVTGPNMGGKSTYVRSVALLSIMAQVGCCVPASEMELAPFDSFFARIGASDNISKGLSTFMVELTETAEILRTASKRSLVAIDELGRGTSTHDGTAISYSTLEFLLEETQCTTLFVTHYPIIAKLADAYPRLTGVFHMSYIEQREGVDKTEGNECSRITFLYKIKRGLARKSYGLNVARMASLPPEVIRTASKQAGRMENATIRRSMQAEFAQSLRNVAQILRREDTPSEDAYRALLEERQDLPDLI</sequence>
<dbReference type="InterPro" id="IPR017261">
    <property type="entry name" value="DNA_mismatch_repair_MutS/MSH"/>
</dbReference>
<dbReference type="InterPro" id="IPR027417">
    <property type="entry name" value="P-loop_NTPase"/>
</dbReference>
<dbReference type="InterPro" id="IPR016151">
    <property type="entry name" value="DNA_mismatch_repair_MutS_N"/>
</dbReference>
<dbReference type="Pfam" id="PF05188">
    <property type="entry name" value="MutS_II"/>
    <property type="match status" value="1"/>
</dbReference>
<dbReference type="AlphaFoldDB" id="A0AAV8UT99"/>
<dbReference type="InterPro" id="IPR036678">
    <property type="entry name" value="MutS_con_dom_sf"/>
</dbReference>
<dbReference type="SMART" id="SM00534">
    <property type="entry name" value="MUTSac"/>
    <property type="match status" value="1"/>
</dbReference>
<dbReference type="GO" id="GO:0005634">
    <property type="term" value="C:nucleus"/>
    <property type="evidence" value="ECO:0007669"/>
    <property type="project" value="UniProtKB-SubCell"/>
</dbReference>
<dbReference type="InterPro" id="IPR007861">
    <property type="entry name" value="DNA_mismatch_repair_MutS_clamp"/>
</dbReference>
<dbReference type="Gene3D" id="1.10.1420.10">
    <property type="match status" value="2"/>
</dbReference>
<keyword evidence="6" id="KW-0067">ATP-binding</keyword>
<feature type="domain" description="DNA mismatch repair protein MutS core" evidence="13">
    <location>
        <begin position="467"/>
        <end position="815"/>
    </location>
</feature>
<dbReference type="InterPro" id="IPR007696">
    <property type="entry name" value="DNA_mismatch_repair_MutS_core"/>
</dbReference>
<dbReference type="Pfam" id="PF00488">
    <property type="entry name" value="MutS_V"/>
    <property type="match status" value="1"/>
</dbReference>
<keyword evidence="8 11" id="KW-0234">DNA repair</keyword>
<protein>
    <recommendedName>
        <fullName evidence="3 10">DNA mismatch repair protein MSH3</fullName>
    </recommendedName>
    <alternativeName>
        <fullName evidence="3 10">DNA mismatch repair protein MSH3</fullName>
    </alternativeName>
</protein>
<feature type="compositionally biased region" description="Basic and acidic residues" evidence="12">
    <location>
        <begin position="39"/>
        <end position="61"/>
    </location>
</feature>
<feature type="region of interest" description="Disordered" evidence="12">
    <location>
        <begin position="121"/>
        <end position="158"/>
    </location>
</feature>
<feature type="domain" description="DNA mismatch repair proteins mutS family" evidence="14">
    <location>
        <begin position="833"/>
        <end position="1032"/>
    </location>
</feature>
<dbReference type="SUPFAM" id="SSF53150">
    <property type="entry name" value="DNA repair protein MutS, domain II"/>
    <property type="match status" value="1"/>
</dbReference>
<dbReference type="Proteomes" id="UP001157974">
    <property type="component" value="Unassembled WGS sequence"/>
</dbReference>
<evidence type="ECO:0000256" key="1">
    <source>
        <dbReference type="ARBA" id="ARBA00004123"/>
    </source>
</evidence>
<evidence type="ECO:0000256" key="12">
    <source>
        <dbReference type="SAM" id="MobiDB-lite"/>
    </source>
</evidence>
<feature type="compositionally biased region" description="Basic and acidic residues" evidence="12">
    <location>
        <begin position="121"/>
        <end position="146"/>
    </location>
</feature>
<dbReference type="GO" id="GO:0140664">
    <property type="term" value="F:ATP-dependent DNA damage sensor activity"/>
    <property type="evidence" value="ECO:0007669"/>
    <property type="project" value="InterPro"/>
</dbReference>
<dbReference type="Pfam" id="PF05190">
    <property type="entry name" value="MutS_IV"/>
    <property type="match status" value="1"/>
</dbReference>
<evidence type="ECO:0000313" key="16">
    <source>
        <dbReference type="Proteomes" id="UP001157974"/>
    </source>
</evidence>
<comment type="subcellular location">
    <subcellularLocation>
        <location evidence="1">Nucleus</location>
    </subcellularLocation>
</comment>
<dbReference type="InterPro" id="IPR045076">
    <property type="entry name" value="MutS"/>
</dbReference>
<evidence type="ECO:0000256" key="3">
    <source>
        <dbReference type="ARBA" id="ARBA00022151"/>
    </source>
</evidence>
<evidence type="ECO:0000259" key="13">
    <source>
        <dbReference type="SMART" id="SM00533"/>
    </source>
</evidence>
<dbReference type="PIRSF" id="PIRSF037677">
    <property type="entry name" value="DNA_mis_repair_Msh6"/>
    <property type="match status" value="1"/>
</dbReference>
<dbReference type="Gene3D" id="3.30.420.110">
    <property type="entry name" value="MutS, connector domain"/>
    <property type="match status" value="1"/>
</dbReference>
<dbReference type="InterPro" id="IPR036187">
    <property type="entry name" value="DNA_mismatch_repair_MutS_sf"/>
</dbReference>
<keyword evidence="16" id="KW-1185">Reference proteome</keyword>
<keyword evidence="4 11" id="KW-0547">Nucleotide-binding</keyword>
<comment type="caution">
    <text evidence="15">The sequence shown here is derived from an EMBL/GenBank/DDBJ whole genome shotgun (WGS) entry which is preliminary data.</text>
</comment>
<gene>
    <name evidence="15" type="ORF">NDN08_001244</name>
</gene>
<evidence type="ECO:0000256" key="5">
    <source>
        <dbReference type="ARBA" id="ARBA00022763"/>
    </source>
</evidence>
<dbReference type="SUPFAM" id="SSF55271">
    <property type="entry name" value="DNA repair protein MutS, domain I"/>
    <property type="match status" value="1"/>
</dbReference>
<evidence type="ECO:0000256" key="6">
    <source>
        <dbReference type="ARBA" id="ARBA00022840"/>
    </source>
</evidence>
<dbReference type="GO" id="GO:0006298">
    <property type="term" value="P:mismatch repair"/>
    <property type="evidence" value="ECO:0007669"/>
    <property type="project" value="InterPro"/>
</dbReference>
<dbReference type="GO" id="GO:0030983">
    <property type="term" value="F:mismatched DNA binding"/>
    <property type="evidence" value="ECO:0007669"/>
    <property type="project" value="InterPro"/>
</dbReference>
<dbReference type="SMART" id="SM00533">
    <property type="entry name" value="MUTSd"/>
    <property type="match status" value="1"/>
</dbReference>
<evidence type="ECO:0000256" key="7">
    <source>
        <dbReference type="ARBA" id="ARBA00023125"/>
    </source>
</evidence>
<organism evidence="15 16">
    <name type="scientific">Rhodosorus marinus</name>
    <dbReference type="NCBI Taxonomy" id="101924"/>
    <lineage>
        <taxon>Eukaryota</taxon>
        <taxon>Rhodophyta</taxon>
        <taxon>Stylonematophyceae</taxon>
        <taxon>Stylonematales</taxon>
        <taxon>Stylonemataceae</taxon>
        <taxon>Rhodosorus</taxon>
    </lineage>
</organism>
<name>A0AAV8UT99_9RHOD</name>
<dbReference type="FunFam" id="3.40.1170.10:FF:000004">
    <property type="entry name" value="DNA mismatch repair protein"/>
    <property type="match status" value="1"/>
</dbReference>
<dbReference type="EMBL" id="JAMWBK010000005">
    <property type="protein sequence ID" value="KAJ8904726.1"/>
    <property type="molecule type" value="Genomic_DNA"/>
</dbReference>
<dbReference type="SUPFAM" id="SSF52540">
    <property type="entry name" value="P-loop containing nucleoside triphosphate hydrolases"/>
    <property type="match status" value="1"/>
</dbReference>
<dbReference type="Pfam" id="PF01624">
    <property type="entry name" value="MutS_I"/>
    <property type="match status" value="1"/>
</dbReference>
<dbReference type="PANTHER" id="PTHR11361:SF122">
    <property type="entry name" value="DNA MISMATCH REPAIR PROTEIN MSH3"/>
    <property type="match status" value="1"/>
</dbReference>
<dbReference type="Pfam" id="PF05192">
    <property type="entry name" value="MutS_III"/>
    <property type="match status" value="1"/>
</dbReference>
<keyword evidence="5 11" id="KW-0227">DNA damage</keyword>
<evidence type="ECO:0000256" key="8">
    <source>
        <dbReference type="ARBA" id="ARBA00023204"/>
    </source>
</evidence>
<comment type="similarity">
    <text evidence="2">Belongs to the DNA mismatch repair MutS family. MSH3 subfamily.</text>
</comment>
<dbReference type="GO" id="GO:0005524">
    <property type="term" value="F:ATP binding"/>
    <property type="evidence" value="ECO:0007669"/>
    <property type="project" value="UniProtKB-KW"/>
</dbReference>
<dbReference type="InterPro" id="IPR000432">
    <property type="entry name" value="DNA_mismatch_repair_MutS_C"/>
</dbReference>
<evidence type="ECO:0000259" key="14">
    <source>
        <dbReference type="SMART" id="SM00534"/>
    </source>
</evidence>
<dbReference type="GO" id="GO:0006312">
    <property type="term" value="P:mitotic recombination"/>
    <property type="evidence" value="ECO:0007669"/>
    <property type="project" value="TreeGrafter"/>
</dbReference>